<keyword evidence="8" id="KW-0677">Repeat</keyword>
<dbReference type="PANTHER" id="PTHR16515:SF45">
    <property type="entry name" value="HISTONE-LYSINE N-METHYLTRANSFERASE PRDM9"/>
    <property type="match status" value="1"/>
</dbReference>
<dbReference type="OrthoDB" id="9439903at2759"/>
<gene>
    <name evidence="20" type="ORF">COCON_G00033140</name>
</gene>
<proteinExistence type="inferred from homology"/>
<keyword evidence="14" id="KW-0539">Nucleus</keyword>
<dbReference type="SMART" id="SM00355">
    <property type="entry name" value="ZnF_C2H2"/>
    <property type="match status" value="9"/>
</dbReference>
<dbReference type="InterPro" id="IPR013087">
    <property type="entry name" value="Znf_C2H2_type"/>
</dbReference>
<dbReference type="GO" id="GO:0003677">
    <property type="term" value="F:DNA binding"/>
    <property type="evidence" value="ECO:0007669"/>
    <property type="project" value="UniProtKB-KW"/>
</dbReference>
<dbReference type="Gene3D" id="3.30.160.60">
    <property type="entry name" value="Classic Zinc Finger"/>
    <property type="match status" value="8"/>
</dbReference>
<dbReference type="PROSITE" id="PS50011">
    <property type="entry name" value="PROTEIN_KINASE_DOM"/>
    <property type="match status" value="1"/>
</dbReference>
<name>A0A9Q1DZ95_CONCO</name>
<keyword evidence="21" id="KW-1185">Reference proteome</keyword>
<dbReference type="InterPro" id="IPR008271">
    <property type="entry name" value="Ser/Thr_kinase_AS"/>
</dbReference>
<dbReference type="InterPro" id="IPR036236">
    <property type="entry name" value="Znf_C2H2_sf"/>
</dbReference>
<keyword evidence="13" id="KW-0804">Transcription</keyword>
<evidence type="ECO:0000313" key="21">
    <source>
        <dbReference type="Proteomes" id="UP001152803"/>
    </source>
</evidence>
<sequence length="985" mass="111392">MKSNISSLICQEGEGEESVPSSGTNSTSDEEWHPSTDRRRAGLPRREKCLKKKENLPQRPVLNENEDENDQLCDDQFYCEECQSFYFEECETHGPPSFTHDSPIPLGVPQRALLTLPPGMVIGRSSIPGAGLGVFNQGQLVPVGMHFGPFEGEVTSKEKAIESSYSWVICRKKNQYEFIDAIRDSHSNWMRYVSCARSEEEQNLVAFQHRGRVLYRSLRLIPPGQELLVWYADEYAKELGIIWDSLWNKKCTIADVSTEEHSKVFPCMECQFSFTAEVYLHKHIRRSHPEEFTRLQGSGSICSQCGRGFSNLDSLKEHQCAEAGERPHCCSECGRTFTRSCHLKRHERTIHIKEKPYCCSQCGKCFSQSAGLKRHQHVHTGGRRNHGRVDVMPKVFPCLHCTFSFTSAFLLHKHMKRHHPEELCEQHNEPNGTESDVPKQLPLSDAPPDETRTASDTPPAHWNSRKGKIFKRLGASAPAKRQKAERPFPCSQCGKSFRDAETLKGHQCETEEGPFHCLECGRSFTRSCNLKRHQRTIHTKEKPYCCSQCGKCFSQSAGLKRHQQIHADGRRHHQGVDVATQVFSCSYCTFSFTAERYLYKHRKRYHPLEHLLRTGSTGAGCSNTNRKRKRSAKSSCPPKVEISPSYSGHLAKLICPPQFIDLTNVSSSSSEKKRKCLKNPSIVDLTGLSSCGSEWKKSQYLSFGKISVSPSSSGQSSTSSLLQDLLSDCPSGASSGIDYKVFEAKYREEHLLGYGGFGSVWAGYRKGDLLPTLGGRQQEVPLEVAILNIVGSGNPAPKGIVCLLDWCNLPTEVLLVLERPQPCEDLFDYISKGRVHLEEEEAKVIMRQLLEAVQLIHNRGVVHRDLKPENVLIESGSGYLHAHLIDFGCANLMEQSPFTHFRAPEWFTENKLDGVSSTVWQLGMILYEMLHLERPFSNIKQIIENPLMLRHGLSAECQDLLRWCLEKRPQGRPTVEEIGQHPWLH</sequence>
<dbReference type="PROSITE" id="PS00028">
    <property type="entry name" value="ZINC_FINGER_C2H2_1"/>
    <property type="match status" value="7"/>
</dbReference>
<feature type="domain" description="C2H2-type" evidence="18">
    <location>
        <begin position="544"/>
        <end position="571"/>
    </location>
</feature>
<dbReference type="SUPFAM" id="SSF56112">
    <property type="entry name" value="Protein kinase-like (PK-like)"/>
    <property type="match status" value="1"/>
</dbReference>
<evidence type="ECO:0000256" key="1">
    <source>
        <dbReference type="ARBA" id="ARBA00003767"/>
    </source>
</evidence>
<keyword evidence="7" id="KW-0479">Metal-binding</keyword>
<dbReference type="FunFam" id="3.30.160.60:FF:002005">
    <property type="entry name" value="Zinc finger protein 200"/>
    <property type="match status" value="1"/>
</dbReference>
<dbReference type="PROSITE" id="PS50157">
    <property type="entry name" value="ZINC_FINGER_C2H2_2"/>
    <property type="match status" value="9"/>
</dbReference>
<dbReference type="GO" id="GO:0032259">
    <property type="term" value="P:methylation"/>
    <property type="evidence" value="ECO:0007669"/>
    <property type="project" value="UniProtKB-KW"/>
</dbReference>
<dbReference type="InterPro" id="IPR046341">
    <property type="entry name" value="SET_dom_sf"/>
</dbReference>
<comment type="caution">
    <text evidence="20">The sequence shown here is derived from an EMBL/GenBank/DDBJ whole genome shotgun (WGS) entry which is preliminary data.</text>
</comment>
<dbReference type="FunFam" id="3.30.160.60:FF:000188">
    <property type="entry name" value="Zinc finger protein 787"/>
    <property type="match status" value="1"/>
</dbReference>
<organism evidence="20 21">
    <name type="scientific">Conger conger</name>
    <name type="common">Conger eel</name>
    <name type="synonym">Muraena conger</name>
    <dbReference type="NCBI Taxonomy" id="82655"/>
    <lineage>
        <taxon>Eukaryota</taxon>
        <taxon>Metazoa</taxon>
        <taxon>Chordata</taxon>
        <taxon>Craniata</taxon>
        <taxon>Vertebrata</taxon>
        <taxon>Euteleostomi</taxon>
        <taxon>Actinopterygii</taxon>
        <taxon>Neopterygii</taxon>
        <taxon>Teleostei</taxon>
        <taxon>Anguilliformes</taxon>
        <taxon>Congridae</taxon>
        <taxon>Conger</taxon>
    </lineage>
</organism>
<dbReference type="Gene3D" id="2.170.270.10">
    <property type="entry name" value="SET domain"/>
    <property type="match status" value="1"/>
</dbReference>
<dbReference type="Pfam" id="PF00069">
    <property type="entry name" value="Pkinase"/>
    <property type="match status" value="1"/>
</dbReference>
<feature type="domain" description="C2H2-type" evidence="18">
    <location>
        <begin position="488"/>
        <end position="516"/>
    </location>
</feature>
<feature type="domain" description="C2H2-type" evidence="18">
    <location>
        <begin position="515"/>
        <end position="543"/>
    </location>
</feature>
<dbReference type="SMART" id="SM00220">
    <property type="entry name" value="S_TKc"/>
    <property type="match status" value="1"/>
</dbReference>
<keyword evidence="12" id="KW-0238">DNA-binding</keyword>
<dbReference type="InterPro" id="IPR044417">
    <property type="entry name" value="PRDM7_9_PR-SET"/>
</dbReference>
<feature type="region of interest" description="Disordered" evidence="16">
    <location>
        <begin position="421"/>
        <end position="464"/>
    </location>
</feature>
<keyword evidence="4" id="KW-0489">Methyltransferase</keyword>
<comment type="function">
    <text evidence="1">May be involved in transcriptional regulation.</text>
</comment>
<dbReference type="PROSITE" id="PS00108">
    <property type="entry name" value="PROTEIN_KINASE_ST"/>
    <property type="match status" value="1"/>
</dbReference>
<dbReference type="InterPro" id="IPR000719">
    <property type="entry name" value="Prot_kinase_dom"/>
</dbReference>
<protein>
    <submittedName>
        <fullName evidence="20">Uncharacterized protein</fullName>
    </submittedName>
</protein>
<keyword evidence="6" id="KW-0949">S-adenosyl-L-methionine</keyword>
<dbReference type="GO" id="GO:0008270">
    <property type="term" value="F:zinc ion binding"/>
    <property type="evidence" value="ECO:0007669"/>
    <property type="project" value="UniProtKB-KW"/>
</dbReference>
<accession>A0A9Q1DZ95</accession>
<dbReference type="GO" id="GO:0005524">
    <property type="term" value="F:ATP binding"/>
    <property type="evidence" value="ECO:0007669"/>
    <property type="project" value="InterPro"/>
</dbReference>
<evidence type="ECO:0000256" key="14">
    <source>
        <dbReference type="ARBA" id="ARBA00023242"/>
    </source>
</evidence>
<dbReference type="InterPro" id="IPR050331">
    <property type="entry name" value="Zinc_finger"/>
</dbReference>
<feature type="domain" description="C2H2-type" evidence="18">
    <location>
        <begin position="328"/>
        <end position="356"/>
    </location>
</feature>
<dbReference type="Gene3D" id="3.30.200.20">
    <property type="entry name" value="Phosphorylase Kinase, domain 1"/>
    <property type="match status" value="1"/>
</dbReference>
<keyword evidence="11" id="KW-0805">Transcription regulation</keyword>
<dbReference type="EMBL" id="JAFJMO010000002">
    <property type="protein sequence ID" value="KAJ8284464.1"/>
    <property type="molecule type" value="Genomic_DNA"/>
</dbReference>
<dbReference type="SUPFAM" id="SSF57667">
    <property type="entry name" value="beta-beta-alpha zinc fingers"/>
    <property type="match status" value="4"/>
</dbReference>
<dbReference type="GO" id="GO:0042054">
    <property type="term" value="F:histone methyltransferase activity"/>
    <property type="evidence" value="ECO:0007669"/>
    <property type="project" value="InterPro"/>
</dbReference>
<evidence type="ECO:0000256" key="6">
    <source>
        <dbReference type="ARBA" id="ARBA00022691"/>
    </source>
</evidence>
<evidence type="ECO:0000256" key="2">
    <source>
        <dbReference type="ARBA" id="ARBA00004123"/>
    </source>
</evidence>
<evidence type="ECO:0000313" key="20">
    <source>
        <dbReference type="EMBL" id="KAJ8284464.1"/>
    </source>
</evidence>
<evidence type="ECO:0000256" key="10">
    <source>
        <dbReference type="ARBA" id="ARBA00022833"/>
    </source>
</evidence>
<feature type="compositionally biased region" description="Basic and acidic residues" evidence="16">
    <location>
        <begin position="30"/>
        <end position="56"/>
    </location>
</feature>
<comment type="similarity">
    <text evidence="3">Belongs to the krueppel C2H2-type zinc-finger protein family.</text>
</comment>
<dbReference type="GO" id="GO:0010468">
    <property type="term" value="P:regulation of gene expression"/>
    <property type="evidence" value="ECO:0007669"/>
    <property type="project" value="TreeGrafter"/>
</dbReference>
<feature type="domain" description="C2H2-type" evidence="18">
    <location>
        <begin position="265"/>
        <end position="293"/>
    </location>
</feature>
<dbReference type="GO" id="GO:0004672">
    <property type="term" value="F:protein kinase activity"/>
    <property type="evidence" value="ECO:0007669"/>
    <property type="project" value="InterPro"/>
</dbReference>
<dbReference type="FunFam" id="3.30.160.60:FF:000100">
    <property type="entry name" value="Zinc finger 45-like"/>
    <property type="match status" value="1"/>
</dbReference>
<feature type="region of interest" description="Disordered" evidence="16">
    <location>
        <begin position="1"/>
        <end position="63"/>
    </location>
</feature>
<feature type="domain" description="SET" evidence="19">
    <location>
        <begin position="118"/>
        <end position="232"/>
    </location>
</feature>
<evidence type="ECO:0000256" key="7">
    <source>
        <dbReference type="ARBA" id="ARBA00022723"/>
    </source>
</evidence>
<evidence type="ECO:0000256" key="4">
    <source>
        <dbReference type="ARBA" id="ARBA00022603"/>
    </source>
</evidence>
<evidence type="ECO:0000256" key="11">
    <source>
        <dbReference type="ARBA" id="ARBA00023015"/>
    </source>
</evidence>
<evidence type="ECO:0000256" key="5">
    <source>
        <dbReference type="ARBA" id="ARBA00022679"/>
    </source>
</evidence>
<evidence type="ECO:0000256" key="3">
    <source>
        <dbReference type="ARBA" id="ARBA00006991"/>
    </source>
</evidence>
<feature type="domain" description="C2H2-type" evidence="18">
    <location>
        <begin position="357"/>
        <end position="384"/>
    </location>
</feature>
<dbReference type="PANTHER" id="PTHR16515">
    <property type="entry name" value="PR DOMAIN ZINC FINGER PROTEIN"/>
    <property type="match status" value="1"/>
</dbReference>
<dbReference type="Proteomes" id="UP001152803">
    <property type="component" value="Unassembled WGS sequence"/>
</dbReference>
<feature type="domain" description="C2H2-type" evidence="18">
    <location>
        <begin position="396"/>
        <end position="423"/>
    </location>
</feature>
<dbReference type="Pfam" id="PF21549">
    <property type="entry name" value="PRDM2_PR"/>
    <property type="match status" value="1"/>
</dbReference>
<evidence type="ECO:0000259" key="17">
    <source>
        <dbReference type="PROSITE" id="PS50011"/>
    </source>
</evidence>
<evidence type="ECO:0000256" key="16">
    <source>
        <dbReference type="SAM" id="MobiDB-lite"/>
    </source>
</evidence>
<dbReference type="CDD" id="cd19193">
    <property type="entry name" value="PR-SET_PRDM7_9"/>
    <property type="match status" value="1"/>
</dbReference>
<feature type="region of interest" description="Disordered" evidence="16">
    <location>
        <begin position="619"/>
        <end position="640"/>
    </location>
</feature>
<evidence type="ECO:0000259" key="18">
    <source>
        <dbReference type="PROSITE" id="PS50157"/>
    </source>
</evidence>
<evidence type="ECO:0000259" key="19">
    <source>
        <dbReference type="PROSITE" id="PS50280"/>
    </source>
</evidence>
<feature type="domain" description="C2H2-type" evidence="18">
    <location>
        <begin position="583"/>
        <end position="611"/>
    </location>
</feature>
<dbReference type="AlphaFoldDB" id="A0A9Q1DZ95"/>
<dbReference type="InterPro" id="IPR011009">
    <property type="entry name" value="Kinase-like_dom_sf"/>
</dbReference>
<feature type="domain" description="Protein kinase" evidence="17">
    <location>
        <begin position="746"/>
        <end position="984"/>
    </location>
</feature>
<evidence type="ECO:0000256" key="15">
    <source>
        <dbReference type="PROSITE-ProRule" id="PRU00042"/>
    </source>
</evidence>
<keyword evidence="5" id="KW-0808">Transferase</keyword>
<evidence type="ECO:0000256" key="13">
    <source>
        <dbReference type="ARBA" id="ARBA00023163"/>
    </source>
</evidence>
<keyword evidence="9 15" id="KW-0863">Zinc-finger</keyword>
<dbReference type="Gene3D" id="1.10.510.10">
    <property type="entry name" value="Transferase(Phosphotransferase) domain 1"/>
    <property type="match status" value="1"/>
</dbReference>
<dbReference type="FunFam" id="3.30.160.60:FF:000771">
    <property type="entry name" value="zinc finger protein 648"/>
    <property type="match status" value="1"/>
</dbReference>
<evidence type="ECO:0000256" key="12">
    <source>
        <dbReference type="ARBA" id="ARBA00023125"/>
    </source>
</evidence>
<evidence type="ECO:0000256" key="9">
    <source>
        <dbReference type="ARBA" id="ARBA00022771"/>
    </source>
</evidence>
<reference evidence="20" key="1">
    <citation type="journal article" date="2023" name="Science">
        <title>Genome structures resolve the early diversification of teleost fishes.</title>
        <authorList>
            <person name="Parey E."/>
            <person name="Louis A."/>
            <person name="Montfort J."/>
            <person name="Bouchez O."/>
            <person name="Roques C."/>
            <person name="Iampietro C."/>
            <person name="Lluch J."/>
            <person name="Castinel A."/>
            <person name="Donnadieu C."/>
            <person name="Desvignes T."/>
            <person name="Floi Bucao C."/>
            <person name="Jouanno E."/>
            <person name="Wen M."/>
            <person name="Mejri S."/>
            <person name="Dirks R."/>
            <person name="Jansen H."/>
            <person name="Henkel C."/>
            <person name="Chen W.J."/>
            <person name="Zahm M."/>
            <person name="Cabau C."/>
            <person name="Klopp C."/>
            <person name="Thompson A.W."/>
            <person name="Robinson-Rechavi M."/>
            <person name="Braasch I."/>
            <person name="Lecointre G."/>
            <person name="Bobe J."/>
            <person name="Postlethwait J.H."/>
            <person name="Berthelot C."/>
            <person name="Roest Crollius H."/>
            <person name="Guiguen Y."/>
        </authorList>
    </citation>
    <scope>NUCLEOTIDE SEQUENCE</scope>
    <source>
        <strain evidence="20">Concon-B</strain>
    </source>
</reference>
<keyword evidence="10" id="KW-0862">Zinc</keyword>
<feature type="domain" description="C2H2-type" evidence="18">
    <location>
        <begin position="300"/>
        <end position="327"/>
    </location>
</feature>
<dbReference type="FunFam" id="3.30.160.60:FF:000065">
    <property type="entry name" value="B-cell CLL/lymphoma 6, member B"/>
    <property type="match status" value="1"/>
</dbReference>
<dbReference type="GO" id="GO:0005634">
    <property type="term" value="C:nucleus"/>
    <property type="evidence" value="ECO:0007669"/>
    <property type="project" value="UniProtKB-SubCell"/>
</dbReference>
<evidence type="ECO:0000256" key="8">
    <source>
        <dbReference type="ARBA" id="ARBA00022737"/>
    </source>
</evidence>
<dbReference type="PROSITE" id="PS50280">
    <property type="entry name" value="SET"/>
    <property type="match status" value="1"/>
</dbReference>
<dbReference type="Pfam" id="PF00096">
    <property type="entry name" value="zf-C2H2"/>
    <property type="match status" value="5"/>
</dbReference>
<comment type="subcellular location">
    <subcellularLocation>
        <location evidence="2">Nucleus</location>
    </subcellularLocation>
</comment>
<dbReference type="InterPro" id="IPR001214">
    <property type="entry name" value="SET_dom"/>
</dbReference>
<dbReference type="SUPFAM" id="SSF82199">
    <property type="entry name" value="SET domain"/>
    <property type="match status" value="1"/>
</dbReference>